<dbReference type="AlphaFoldDB" id="A0A1N6K139"/>
<dbReference type="Proteomes" id="UP000185003">
    <property type="component" value="Unassembled WGS sequence"/>
</dbReference>
<dbReference type="PROSITE" id="PS51257">
    <property type="entry name" value="PROKAR_LIPOPROTEIN"/>
    <property type="match status" value="1"/>
</dbReference>
<dbReference type="OrthoDB" id="5585143at2"/>
<accession>A0A1N6K139</accession>
<feature type="transmembrane region" description="Helical" evidence="1">
    <location>
        <begin position="12"/>
        <end position="32"/>
    </location>
</feature>
<evidence type="ECO:0000313" key="3">
    <source>
        <dbReference type="EMBL" id="SIO50251.1"/>
    </source>
</evidence>
<dbReference type="STRING" id="536979.SAMN04488055_4866"/>
<dbReference type="RefSeq" id="WP_159442339.1">
    <property type="nucleotide sequence ID" value="NZ_FSRA01000002.1"/>
</dbReference>
<keyword evidence="1" id="KW-1133">Transmembrane helix</keyword>
<keyword evidence="4" id="KW-1185">Reference proteome</keyword>
<dbReference type="EMBL" id="FSRA01000002">
    <property type="protein sequence ID" value="SIO50251.1"/>
    <property type="molecule type" value="Genomic_DNA"/>
</dbReference>
<feature type="domain" description="Putative auto-transporter adhesin head GIN" evidence="2">
    <location>
        <begin position="56"/>
        <end position="237"/>
    </location>
</feature>
<dbReference type="Gene3D" id="2.160.20.120">
    <property type="match status" value="1"/>
</dbReference>
<name>A0A1N6K139_9BACT</name>
<keyword evidence="1" id="KW-0812">Transmembrane</keyword>
<sequence>MKLTGKQEYLITYSGLSVSLLLCLLAIFGLILSGCARENVHGSGRVITEERPVDRFEDLTIEGPLEIHVKQGSPLPLRIEAEDNVMRVIETSVNGTNLRVKIRNGVNLKSFRPIHIYVQSEKYRRIIFSGSGSLTGTDTIRTPLFLYEVNGSNDARLKVDANEVRVLVNGSGNIDLEGLSRDYYSEINGSGDVRAELLKANNANVETNGSGEQRIWAVDRLWGRISGSGNVRYKGSPADFNVKVSGSGKVTKL</sequence>
<dbReference type="PANTHER" id="PTHR39200:SF1">
    <property type="entry name" value="AUTO-TRANSPORTER ADHESIN HEAD GIN DOMAIN-CONTAINING PROTEIN-RELATED"/>
    <property type="match status" value="1"/>
</dbReference>
<dbReference type="PANTHER" id="PTHR39200">
    <property type="entry name" value="HYPOTHETICAL EXPORTED PROTEIN"/>
    <property type="match status" value="1"/>
</dbReference>
<evidence type="ECO:0000259" key="2">
    <source>
        <dbReference type="Pfam" id="PF10988"/>
    </source>
</evidence>
<evidence type="ECO:0000313" key="4">
    <source>
        <dbReference type="Proteomes" id="UP000185003"/>
    </source>
</evidence>
<gene>
    <name evidence="3" type="ORF">SAMN04488055_4866</name>
</gene>
<organism evidence="3 4">
    <name type="scientific">Chitinophaga niabensis</name>
    <dbReference type="NCBI Taxonomy" id="536979"/>
    <lineage>
        <taxon>Bacteria</taxon>
        <taxon>Pseudomonadati</taxon>
        <taxon>Bacteroidota</taxon>
        <taxon>Chitinophagia</taxon>
        <taxon>Chitinophagales</taxon>
        <taxon>Chitinophagaceae</taxon>
        <taxon>Chitinophaga</taxon>
    </lineage>
</organism>
<dbReference type="InterPro" id="IPR021255">
    <property type="entry name" value="DUF2807"/>
</dbReference>
<keyword evidence="1" id="KW-0472">Membrane</keyword>
<dbReference type="Pfam" id="PF10988">
    <property type="entry name" value="DUF2807"/>
    <property type="match status" value="1"/>
</dbReference>
<protein>
    <submittedName>
        <fullName evidence="3">Putative auto-transporter adhesin, head GIN domain</fullName>
    </submittedName>
</protein>
<evidence type="ECO:0000256" key="1">
    <source>
        <dbReference type="SAM" id="Phobius"/>
    </source>
</evidence>
<proteinExistence type="predicted"/>
<reference evidence="3 4" key="1">
    <citation type="submission" date="2016-11" db="EMBL/GenBank/DDBJ databases">
        <authorList>
            <person name="Jaros S."/>
            <person name="Januszkiewicz K."/>
            <person name="Wedrychowicz H."/>
        </authorList>
    </citation>
    <scope>NUCLEOTIDE SEQUENCE [LARGE SCALE GENOMIC DNA]</scope>
    <source>
        <strain evidence="3 4">DSM 24787</strain>
    </source>
</reference>